<dbReference type="EMBL" id="GGEC01039000">
    <property type="protein sequence ID" value="MBX19484.1"/>
    <property type="molecule type" value="Transcribed_RNA"/>
</dbReference>
<evidence type="ECO:0000313" key="1">
    <source>
        <dbReference type="EMBL" id="MBX19484.1"/>
    </source>
</evidence>
<proteinExistence type="predicted"/>
<accession>A0A2P2LNE2</accession>
<dbReference type="AlphaFoldDB" id="A0A2P2LNE2"/>
<name>A0A2P2LNE2_RHIMU</name>
<dbReference type="EMBL" id="GGEC01038997">
    <property type="protein sequence ID" value="MBX19481.1"/>
    <property type="molecule type" value="Transcribed_RNA"/>
</dbReference>
<reference evidence="1" key="1">
    <citation type="submission" date="2018-02" db="EMBL/GenBank/DDBJ databases">
        <title>Rhizophora mucronata_Transcriptome.</title>
        <authorList>
            <person name="Meera S.P."/>
            <person name="Sreeshan A."/>
            <person name="Augustine A."/>
        </authorList>
    </citation>
    <scope>NUCLEOTIDE SEQUENCE</scope>
    <source>
        <tissue evidence="1">Leaf</tissue>
    </source>
</reference>
<sequence>MVKLPNSSLGRFSFFFFWFNAQRKLFLQKWVAVCFV</sequence>
<organism evidence="1">
    <name type="scientific">Rhizophora mucronata</name>
    <name type="common">Asiatic mangrove</name>
    <dbReference type="NCBI Taxonomy" id="61149"/>
    <lineage>
        <taxon>Eukaryota</taxon>
        <taxon>Viridiplantae</taxon>
        <taxon>Streptophyta</taxon>
        <taxon>Embryophyta</taxon>
        <taxon>Tracheophyta</taxon>
        <taxon>Spermatophyta</taxon>
        <taxon>Magnoliopsida</taxon>
        <taxon>eudicotyledons</taxon>
        <taxon>Gunneridae</taxon>
        <taxon>Pentapetalae</taxon>
        <taxon>rosids</taxon>
        <taxon>fabids</taxon>
        <taxon>Malpighiales</taxon>
        <taxon>Rhizophoraceae</taxon>
        <taxon>Rhizophora</taxon>
    </lineage>
</organism>
<protein>
    <submittedName>
        <fullName evidence="1">Uncharacterized protein</fullName>
    </submittedName>
</protein>